<proteinExistence type="predicted"/>
<dbReference type="EMBL" id="CP021922">
    <property type="protein sequence ID" value="ASC05345.1"/>
    <property type="molecule type" value="Genomic_DNA"/>
</dbReference>
<sequence length="61" mass="6991">MTDQPDPVVRKTVSLPTSIWKRIEDFQFDHRVKRDSQAIRQLVELGLDAAKESSPADQDKP</sequence>
<name>A0AAC9SPA0_ACEPA</name>
<reference evidence="1 2" key="1">
    <citation type="submission" date="2017-06" db="EMBL/GenBank/DDBJ databases">
        <title>Genome sequence of Acetobacter pasteurianus subsp. pasteurianus strain SRCM101468.</title>
        <authorList>
            <person name="Cho S.H."/>
        </authorList>
    </citation>
    <scope>NUCLEOTIDE SEQUENCE [LARGE SCALE GENOMIC DNA]</scope>
    <source>
        <strain evidence="1 2">SRCM101468</strain>
    </source>
</reference>
<organism evidence="1 2">
    <name type="scientific">Acetobacter pasteurianus subsp. pasteurianus</name>
    <dbReference type="NCBI Taxonomy" id="481145"/>
    <lineage>
        <taxon>Bacteria</taxon>
        <taxon>Pseudomonadati</taxon>
        <taxon>Pseudomonadota</taxon>
        <taxon>Alphaproteobacteria</taxon>
        <taxon>Acetobacterales</taxon>
        <taxon>Acetobacteraceae</taxon>
        <taxon>Acetobacter</taxon>
    </lineage>
</organism>
<evidence type="ECO:0000313" key="1">
    <source>
        <dbReference type="EMBL" id="ASC05345.1"/>
    </source>
</evidence>
<accession>A0AAC9SPA0</accession>
<gene>
    <name evidence="1" type="ORF">S101468_01079</name>
</gene>
<evidence type="ECO:0000313" key="2">
    <source>
        <dbReference type="Proteomes" id="UP000196816"/>
    </source>
</evidence>
<dbReference type="Proteomes" id="UP000196816">
    <property type="component" value="Chromosome"/>
</dbReference>
<protein>
    <submittedName>
        <fullName evidence="1">Uncharacterized protein</fullName>
    </submittedName>
</protein>
<dbReference type="AlphaFoldDB" id="A0AAC9SPA0"/>